<dbReference type="InterPro" id="IPR035513">
    <property type="entry name" value="Invertase/methylesterase_inhib"/>
</dbReference>
<organism evidence="3">
    <name type="scientific">Aegilops tauschii</name>
    <name type="common">Tausch's goatgrass</name>
    <name type="synonym">Aegilops squarrosa</name>
    <dbReference type="NCBI Taxonomy" id="37682"/>
    <lineage>
        <taxon>Eukaryota</taxon>
        <taxon>Viridiplantae</taxon>
        <taxon>Streptophyta</taxon>
        <taxon>Embryophyta</taxon>
        <taxon>Tracheophyta</taxon>
        <taxon>Spermatophyta</taxon>
        <taxon>Magnoliopsida</taxon>
        <taxon>Liliopsida</taxon>
        <taxon>Poales</taxon>
        <taxon>Poaceae</taxon>
        <taxon>BOP clade</taxon>
        <taxon>Pooideae</taxon>
        <taxon>Triticodae</taxon>
        <taxon>Triticeae</taxon>
        <taxon>Triticinae</taxon>
        <taxon>Aegilops</taxon>
    </lineage>
</organism>
<feature type="compositionally biased region" description="Basic residues" evidence="1">
    <location>
        <begin position="82"/>
        <end position="91"/>
    </location>
</feature>
<feature type="region of interest" description="Disordered" evidence="1">
    <location>
        <begin position="78"/>
        <end position="149"/>
    </location>
</feature>
<dbReference type="SUPFAM" id="SSF101148">
    <property type="entry name" value="Plant invertase/pectin methylesterase inhibitor"/>
    <property type="match status" value="1"/>
</dbReference>
<evidence type="ECO:0000313" key="3">
    <source>
        <dbReference type="EnsemblPlants" id="EMT15799"/>
    </source>
</evidence>
<accession>N1R0Z8</accession>
<evidence type="ECO:0000256" key="1">
    <source>
        <dbReference type="SAM" id="MobiDB-lite"/>
    </source>
</evidence>
<feature type="signal peptide" evidence="2">
    <location>
        <begin position="1"/>
        <end position="24"/>
    </location>
</feature>
<feature type="chain" id="PRO_5014585481" description="Pectinesterase inhibitor domain-containing protein" evidence="2">
    <location>
        <begin position="25"/>
        <end position="149"/>
    </location>
</feature>
<evidence type="ECO:0000256" key="2">
    <source>
        <dbReference type="SAM" id="SignalP"/>
    </source>
</evidence>
<evidence type="ECO:0008006" key="4">
    <source>
        <dbReference type="Google" id="ProtNLM"/>
    </source>
</evidence>
<keyword evidence="2" id="KW-0732">Signal</keyword>
<proteinExistence type="predicted"/>
<sequence length="149" mass="15507">MAPLRALSSVLLLLLVQHARTARASTLEDTCRLVGTGGAQDYDFCVKTLGADPASATADVATADELGLAVIALRIGQGDRQGHRRPHRPAAGRRDVAPVAPGAGRVRQGLRLDREPAGARRQGLRHGRGRGQADGGDRLAGGSWHAGAL</sequence>
<dbReference type="AlphaFoldDB" id="N1R0Z8"/>
<reference evidence="3" key="1">
    <citation type="submission" date="2015-06" db="UniProtKB">
        <authorList>
            <consortium name="EnsemblPlants"/>
        </authorList>
    </citation>
    <scope>IDENTIFICATION</scope>
</reference>
<name>N1R0Z8_AEGTA</name>
<dbReference type="EnsemblPlants" id="EMT15799">
    <property type="protein sequence ID" value="EMT15799"/>
    <property type="gene ID" value="F775_52130"/>
</dbReference>
<protein>
    <recommendedName>
        <fullName evidence="4">Pectinesterase inhibitor domain-containing protein</fullName>
    </recommendedName>
</protein>